<reference evidence="1 2" key="1">
    <citation type="submission" date="2018-01" db="EMBL/GenBank/DDBJ databases">
        <authorList>
            <person name="Gaut B.S."/>
            <person name="Morton B.R."/>
            <person name="Clegg M.T."/>
            <person name="Duvall M.R."/>
        </authorList>
    </citation>
    <scope>NUCLEOTIDE SEQUENCE [LARGE SCALE GENOMIC DNA]</scope>
    <source>
        <strain evidence="1">Cupriavidus taiwanensis LMG 19425</strain>
        <plasmid evidence="2">Plasmid ii</plasmid>
    </source>
</reference>
<sequence length="98" mass="10392">MNDSKRAPKAYRLPSDVIVIGGGLVGSAVAYGLCQLGDHTHLVGCLVAYNVVFMHEGKVCEQGTPAELFDAPKTPPLHRAAAGIPLRAEVDAWLAQHC</sequence>
<dbReference type="EMBL" id="LT991977">
    <property type="protein sequence ID" value="SPK77002.1"/>
    <property type="molecule type" value="Genomic_DNA"/>
</dbReference>
<dbReference type="SUPFAM" id="SSF51905">
    <property type="entry name" value="FAD/NAD(P)-binding domain"/>
    <property type="match status" value="1"/>
</dbReference>
<geneLocation type="plasmid" evidence="1">
    <name>II</name>
</geneLocation>
<organism evidence="1 2">
    <name type="scientific">Cupriavidus taiwanensis</name>
    <dbReference type="NCBI Taxonomy" id="164546"/>
    <lineage>
        <taxon>Bacteria</taxon>
        <taxon>Pseudomonadati</taxon>
        <taxon>Pseudomonadota</taxon>
        <taxon>Betaproteobacteria</taxon>
        <taxon>Burkholderiales</taxon>
        <taxon>Burkholderiaceae</taxon>
        <taxon>Cupriavidus</taxon>
    </lineage>
</organism>
<proteinExistence type="predicted"/>
<dbReference type="AlphaFoldDB" id="A0A375IUB7"/>
<name>A0A375IUB7_9BURK</name>
<dbReference type="InterPro" id="IPR036188">
    <property type="entry name" value="FAD/NAD-bd_sf"/>
</dbReference>
<dbReference type="RefSeq" id="WP_147299686.1">
    <property type="nucleotide sequence ID" value="NZ_LT991977.1"/>
</dbReference>
<evidence type="ECO:0000313" key="1">
    <source>
        <dbReference type="EMBL" id="SPK77002.1"/>
    </source>
</evidence>
<keyword evidence="1" id="KW-0614">Plasmid</keyword>
<gene>
    <name evidence="1" type="ORF">CT19425_MP80631</name>
</gene>
<protein>
    <recommendedName>
        <fullName evidence="3">FAD dependent oxidoreductase domain-containing protein</fullName>
    </recommendedName>
</protein>
<evidence type="ECO:0000313" key="2">
    <source>
        <dbReference type="Proteomes" id="UP000255505"/>
    </source>
</evidence>
<accession>A0A375IUB7</accession>
<dbReference type="Proteomes" id="UP000255505">
    <property type="component" value="Plasmid II"/>
</dbReference>
<evidence type="ECO:0008006" key="3">
    <source>
        <dbReference type="Google" id="ProtNLM"/>
    </source>
</evidence>